<evidence type="ECO:0000313" key="1">
    <source>
        <dbReference type="EMBL" id="MFJ6041479.1"/>
    </source>
</evidence>
<evidence type="ECO:0008006" key="3">
    <source>
        <dbReference type="Google" id="ProtNLM"/>
    </source>
</evidence>
<dbReference type="Proteomes" id="UP001617907">
    <property type="component" value="Unassembled WGS sequence"/>
</dbReference>
<dbReference type="EMBL" id="JBIVPC010000030">
    <property type="protein sequence ID" value="MFJ6041479.1"/>
    <property type="molecule type" value="Genomic_DNA"/>
</dbReference>
<comment type="caution">
    <text evidence="1">The sequence shown here is derived from an EMBL/GenBank/DDBJ whole genome shotgun (WGS) entry which is preliminary data.</text>
</comment>
<name>A0ABW8HMA3_9ACTN</name>
<protein>
    <recommendedName>
        <fullName evidence="3">Condensation domain-containing protein</fullName>
    </recommendedName>
</protein>
<organism evidence="1 2">
    <name type="scientific">Streptomyces ardesiacus</name>
    <dbReference type="NCBI Taxonomy" id="285564"/>
    <lineage>
        <taxon>Bacteria</taxon>
        <taxon>Bacillati</taxon>
        <taxon>Actinomycetota</taxon>
        <taxon>Actinomycetes</taxon>
        <taxon>Kitasatosporales</taxon>
        <taxon>Streptomycetaceae</taxon>
        <taxon>Streptomyces</taxon>
    </lineage>
</organism>
<reference evidence="1 2" key="1">
    <citation type="submission" date="2024-10" db="EMBL/GenBank/DDBJ databases">
        <title>The Natural Products Discovery Center: Release of the First 8490 Sequenced Strains for Exploring Actinobacteria Biosynthetic Diversity.</title>
        <authorList>
            <person name="Kalkreuter E."/>
            <person name="Kautsar S.A."/>
            <person name="Yang D."/>
            <person name="Bader C.D."/>
            <person name="Teijaro C.N."/>
            <person name="Fluegel L."/>
            <person name="Davis C.M."/>
            <person name="Simpson J.R."/>
            <person name="Lauterbach L."/>
            <person name="Steele A.D."/>
            <person name="Gui C."/>
            <person name="Meng S."/>
            <person name="Li G."/>
            <person name="Viehrig K."/>
            <person name="Ye F."/>
            <person name="Su P."/>
            <person name="Kiefer A.F."/>
            <person name="Nichols A."/>
            <person name="Cepeda A.J."/>
            <person name="Yan W."/>
            <person name="Fan B."/>
            <person name="Jiang Y."/>
            <person name="Adhikari A."/>
            <person name="Zheng C.-J."/>
            <person name="Schuster L."/>
            <person name="Cowan T.M."/>
            <person name="Smanski M.J."/>
            <person name="Chevrette M.G."/>
            <person name="De Carvalho L.P.S."/>
            <person name="Shen B."/>
        </authorList>
    </citation>
    <scope>NUCLEOTIDE SEQUENCE [LARGE SCALE GENOMIC DNA]</scope>
    <source>
        <strain evidence="1 2">NPDC093086</strain>
    </source>
</reference>
<dbReference type="RefSeq" id="WP_350892314.1">
    <property type="nucleotide sequence ID" value="NZ_JBEOTR010000039.1"/>
</dbReference>
<keyword evidence="2" id="KW-1185">Reference proteome</keyword>
<accession>A0ABW8HMA3</accession>
<proteinExistence type="predicted"/>
<sequence>MWFTSQAGINYTLTFKAAEPTDDDLLPEPVLTEAIAAAILKHPGFVAADADSPRADTRCATSLSLFQPRAYDGQSG</sequence>
<evidence type="ECO:0000313" key="2">
    <source>
        <dbReference type="Proteomes" id="UP001617907"/>
    </source>
</evidence>
<gene>
    <name evidence="1" type="ORF">ACIQFM_35170</name>
</gene>